<reference evidence="1" key="1">
    <citation type="submission" date="2021-06" db="EMBL/GenBank/DDBJ databases">
        <authorList>
            <person name="Nardi T."/>
            <person name="Nardi T."/>
        </authorList>
    </citation>
    <scope>NUCLEOTIDE SEQUENCE</scope>
</reference>
<dbReference type="EMBL" id="CAJVAF010000322">
    <property type="protein sequence ID" value="CAG7597308.1"/>
    <property type="molecule type" value="Genomic_DNA"/>
</dbReference>
<dbReference type="Proteomes" id="UP000837675">
    <property type="component" value="Unassembled WGS sequence"/>
</dbReference>
<proteinExistence type="predicted"/>
<organism evidence="1 2">
    <name type="scientific">Hyalomma marginatum</name>
    <dbReference type="NCBI Taxonomy" id="34627"/>
    <lineage>
        <taxon>Eukaryota</taxon>
        <taxon>Metazoa</taxon>
        <taxon>Ecdysozoa</taxon>
        <taxon>Arthropoda</taxon>
        <taxon>Chelicerata</taxon>
        <taxon>Arachnida</taxon>
        <taxon>Acari</taxon>
        <taxon>Parasitiformes</taxon>
        <taxon>Ixodida</taxon>
        <taxon>Ixodoidea</taxon>
        <taxon>Ixodidae</taxon>
        <taxon>Hyalomminae</taxon>
        <taxon>Hyalomma</taxon>
    </lineage>
</organism>
<comment type="caution">
    <text evidence="1">The sequence shown here is derived from an EMBL/GenBank/DDBJ whole genome shotgun (WGS) entry which is preliminary data.</text>
</comment>
<dbReference type="AlphaFoldDB" id="A0A8S4C374"/>
<sequence>MITFNSKILTIAAIGLMIYLGYLQRKESTPSNPNIQLDFEEAMGLNKSKNAMYKIEVPKNKKYEDYNPLEKFIYNFSKSKRKEW</sequence>
<evidence type="ECO:0000313" key="1">
    <source>
        <dbReference type="EMBL" id="CAG7597308.1"/>
    </source>
</evidence>
<evidence type="ECO:0000313" key="2">
    <source>
        <dbReference type="Proteomes" id="UP000837675"/>
    </source>
</evidence>
<keyword evidence="2" id="KW-1185">Reference proteome</keyword>
<accession>A0A8S4C374</accession>
<protein>
    <submittedName>
        <fullName evidence="1">Uncharacterized protein</fullName>
    </submittedName>
</protein>
<name>A0A8S4C374_9ACAR</name>
<gene>
    <name evidence="1" type="ORF">MHYMCMPASI_00927</name>
</gene>